<name>A0A1M5LGK2_9ACTN</name>
<evidence type="ECO:0000313" key="7">
    <source>
        <dbReference type="Proteomes" id="UP000186132"/>
    </source>
</evidence>
<dbReference type="GO" id="GO:0030026">
    <property type="term" value="P:intracellular manganese ion homeostasis"/>
    <property type="evidence" value="ECO:0007669"/>
    <property type="project" value="InterPro"/>
</dbReference>
<sequence length="236" mass="23863">MGTTTEAEIHHQHRDVGGGWLRPTVFGAMDGLVSNFALVAGVAAASSSGTQVTLAGWAGLVGGAFSMAAGEFISVRSQNESTAAEVEVERRELLTNAAAEQAELAQAFVAKGVDADIAAIVAAQLSRDPDQALLVHAREELGVDPKQLPSPAVAAASSLASFALGAFVPLLPYLLGATTIVVPAVLAVVALFAAGAVTSRFTSRSWWFAGARQLAFGLAAAAVTYGVGAAFGATVG</sequence>
<reference evidence="6 7" key="1">
    <citation type="submission" date="2016-11" db="EMBL/GenBank/DDBJ databases">
        <authorList>
            <person name="Jaros S."/>
            <person name="Januszkiewicz K."/>
            <person name="Wedrychowicz H."/>
        </authorList>
    </citation>
    <scope>NUCLEOTIDE SEQUENCE [LARGE SCALE GENOMIC DNA]</scope>
    <source>
        <strain evidence="6 7">DSM 45627</strain>
    </source>
</reference>
<dbReference type="PANTHER" id="PTHR31851">
    <property type="entry name" value="FE(2+)/MN(2+) TRANSPORTER PCL1"/>
    <property type="match status" value="1"/>
</dbReference>
<dbReference type="AlphaFoldDB" id="A0A1M5LGK2"/>
<proteinExistence type="predicted"/>
<keyword evidence="7" id="KW-1185">Reference proteome</keyword>
<dbReference type="GO" id="GO:0012505">
    <property type="term" value="C:endomembrane system"/>
    <property type="evidence" value="ECO:0007669"/>
    <property type="project" value="UniProtKB-SubCell"/>
</dbReference>
<feature type="transmembrane region" description="Helical" evidence="5">
    <location>
        <begin position="214"/>
        <end position="235"/>
    </location>
</feature>
<dbReference type="EMBL" id="FQVU01000003">
    <property type="protein sequence ID" value="SHG64095.1"/>
    <property type="molecule type" value="Genomic_DNA"/>
</dbReference>
<comment type="subcellular location">
    <subcellularLocation>
        <location evidence="1">Endomembrane system</location>
        <topology evidence="1">Multi-pass membrane protein</topology>
    </subcellularLocation>
</comment>
<gene>
    <name evidence="6" type="ORF">SAMN05443575_2443</name>
</gene>
<feature type="transmembrane region" description="Helical" evidence="5">
    <location>
        <begin position="152"/>
        <end position="174"/>
    </location>
</feature>
<dbReference type="RefSeq" id="WP_073390583.1">
    <property type="nucleotide sequence ID" value="NZ_FQVU01000003.1"/>
</dbReference>
<feature type="transmembrane region" description="Helical" evidence="5">
    <location>
        <begin position="180"/>
        <end position="202"/>
    </location>
</feature>
<dbReference type="Proteomes" id="UP000186132">
    <property type="component" value="Unassembled WGS sequence"/>
</dbReference>
<evidence type="ECO:0000256" key="1">
    <source>
        <dbReference type="ARBA" id="ARBA00004127"/>
    </source>
</evidence>
<protein>
    <submittedName>
        <fullName evidence="6">Predicted Fe2+/Mn2+ transporter, VIT1/CCC1 family</fullName>
    </submittedName>
</protein>
<accession>A0A1M5LGK2</accession>
<evidence type="ECO:0000256" key="3">
    <source>
        <dbReference type="ARBA" id="ARBA00022989"/>
    </source>
</evidence>
<keyword evidence="2 5" id="KW-0812">Transmembrane</keyword>
<dbReference type="InterPro" id="IPR008217">
    <property type="entry name" value="Ccc1_fam"/>
</dbReference>
<evidence type="ECO:0000313" key="6">
    <source>
        <dbReference type="EMBL" id="SHG64095.1"/>
    </source>
</evidence>
<evidence type="ECO:0000256" key="4">
    <source>
        <dbReference type="ARBA" id="ARBA00023136"/>
    </source>
</evidence>
<keyword evidence="3 5" id="KW-1133">Transmembrane helix</keyword>
<dbReference type="GO" id="GO:0005384">
    <property type="term" value="F:manganese ion transmembrane transporter activity"/>
    <property type="evidence" value="ECO:0007669"/>
    <property type="project" value="InterPro"/>
</dbReference>
<keyword evidence="4 5" id="KW-0472">Membrane</keyword>
<evidence type="ECO:0000256" key="2">
    <source>
        <dbReference type="ARBA" id="ARBA00022692"/>
    </source>
</evidence>
<evidence type="ECO:0000256" key="5">
    <source>
        <dbReference type="SAM" id="Phobius"/>
    </source>
</evidence>
<dbReference type="STRING" id="1206085.SAMN05443575_2443"/>
<dbReference type="Pfam" id="PF01988">
    <property type="entry name" value="VIT1"/>
    <property type="match status" value="1"/>
</dbReference>
<organism evidence="6 7">
    <name type="scientific">Jatrophihabitans endophyticus</name>
    <dbReference type="NCBI Taxonomy" id="1206085"/>
    <lineage>
        <taxon>Bacteria</taxon>
        <taxon>Bacillati</taxon>
        <taxon>Actinomycetota</taxon>
        <taxon>Actinomycetes</taxon>
        <taxon>Jatrophihabitantales</taxon>
        <taxon>Jatrophihabitantaceae</taxon>
        <taxon>Jatrophihabitans</taxon>
    </lineage>
</organism>